<proteinExistence type="inferred from homology"/>
<dbReference type="InterPro" id="IPR038495">
    <property type="entry name" value="ATPase_E_C"/>
</dbReference>
<evidence type="ECO:0000313" key="5">
    <source>
        <dbReference type="EMBL" id="CAH8359677.1"/>
    </source>
</evidence>
<dbReference type="AlphaFoldDB" id="A0ABC8KNV2"/>
<dbReference type="Gene3D" id="3.30.2320.30">
    <property type="entry name" value="ATP synthase, E subunit, C-terminal"/>
    <property type="match status" value="1"/>
</dbReference>
<evidence type="ECO:0000256" key="3">
    <source>
        <dbReference type="ARBA" id="ARBA00023065"/>
    </source>
</evidence>
<keyword evidence="4" id="KW-1133">Transmembrane helix</keyword>
<keyword evidence="2" id="KW-0813">Transport</keyword>
<dbReference type="SUPFAM" id="SSF160527">
    <property type="entry name" value="V-type ATPase subunit E-like"/>
    <property type="match status" value="1"/>
</dbReference>
<dbReference type="PANTHER" id="PTHR45715">
    <property type="entry name" value="ATPASE H+-TRANSPORTING V1 SUBUNIT E1A-RELATED"/>
    <property type="match status" value="1"/>
</dbReference>
<feature type="transmembrane region" description="Helical" evidence="4">
    <location>
        <begin position="100"/>
        <end position="119"/>
    </location>
</feature>
<keyword evidence="4" id="KW-0812">Transmembrane</keyword>
<dbReference type="EMBL" id="CAKOAT010269599">
    <property type="protein sequence ID" value="CAH8359677.1"/>
    <property type="molecule type" value="Genomic_DNA"/>
</dbReference>
<accession>A0ABC8KNV2</accession>
<dbReference type="Proteomes" id="UP001642260">
    <property type="component" value="Unassembled WGS sequence"/>
</dbReference>
<keyword evidence="6" id="KW-1185">Reference proteome</keyword>
<evidence type="ECO:0000256" key="2">
    <source>
        <dbReference type="ARBA" id="ARBA00022448"/>
    </source>
</evidence>
<name>A0ABC8KNV2_ERUVS</name>
<sequence length="132" mass="15744">MQLNASRIKNLQAQEDFGNAVKEEAAKQLLKVNEHGFFNHHHHQYKHLLKYLIVQCLLRLKEPSVLLRCRKKTFTLWSLCWTMQLKNTARKHRFMLLRSLLTRTFSFLMLLQMMILMPLTANFLDTKITCEL</sequence>
<reference evidence="5 6" key="1">
    <citation type="submission" date="2022-03" db="EMBL/GenBank/DDBJ databases">
        <authorList>
            <person name="Macdonald S."/>
            <person name="Ahmed S."/>
            <person name="Newling K."/>
        </authorList>
    </citation>
    <scope>NUCLEOTIDE SEQUENCE [LARGE SCALE GENOMIC DNA]</scope>
</reference>
<gene>
    <name evidence="5" type="ORF">ERUC_LOCUS25433</name>
</gene>
<comment type="similarity">
    <text evidence="1">Belongs to the V-ATPase E subunit family.</text>
</comment>
<organism evidence="5 6">
    <name type="scientific">Eruca vesicaria subsp. sativa</name>
    <name type="common">Garden rocket</name>
    <name type="synonym">Eruca sativa</name>
    <dbReference type="NCBI Taxonomy" id="29727"/>
    <lineage>
        <taxon>Eukaryota</taxon>
        <taxon>Viridiplantae</taxon>
        <taxon>Streptophyta</taxon>
        <taxon>Embryophyta</taxon>
        <taxon>Tracheophyta</taxon>
        <taxon>Spermatophyta</taxon>
        <taxon>Magnoliopsida</taxon>
        <taxon>eudicotyledons</taxon>
        <taxon>Gunneridae</taxon>
        <taxon>Pentapetalae</taxon>
        <taxon>rosids</taxon>
        <taxon>malvids</taxon>
        <taxon>Brassicales</taxon>
        <taxon>Brassicaceae</taxon>
        <taxon>Brassiceae</taxon>
        <taxon>Eruca</taxon>
    </lineage>
</organism>
<keyword evidence="3" id="KW-0406">Ion transport</keyword>
<keyword evidence="4" id="KW-0472">Membrane</keyword>
<evidence type="ECO:0000256" key="4">
    <source>
        <dbReference type="SAM" id="Phobius"/>
    </source>
</evidence>
<dbReference type="Pfam" id="PF01991">
    <property type="entry name" value="vATP-synt_E"/>
    <property type="match status" value="1"/>
</dbReference>
<evidence type="ECO:0000256" key="1">
    <source>
        <dbReference type="ARBA" id="ARBA00005901"/>
    </source>
</evidence>
<evidence type="ECO:0000313" key="6">
    <source>
        <dbReference type="Proteomes" id="UP001642260"/>
    </source>
</evidence>
<dbReference type="InterPro" id="IPR002842">
    <property type="entry name" value="ATPase_V1_Esu"/>
</dbReference>
<comment type="caution">
    <text evidence="5">The sequence shown here is derived from an EMBL/GenBank/DDBJ whole genome shotgun (WGS) entry which is preliminary data.</text>
</comment>
<dbReference type="GO" id="GO:0006811">
    <property type="term" value="P:monoatomic ion transport"/>
    <property type="evidence" value="ECO:0007669"/>
    <property type="project" value="UniProtKB-KW"/>
</dbReference>
<protein>
    <submittedName>
        <fullName evidence="5">Uncharacterized protein</fullName>
    </submittedName>
</protein>